<dbReference type="Gene3D" id="1.10.260.40">
    <property type="entry name" value="lambda repressor-like DNA-binding domains"/>
    <property type="match status" value="1"/>
</dbReference>
<dbReference type="InterPro" id="IPR010982">
    <property type="entry name" value="Lambda_DNA-bd_dom_sf"/>
</dbReference>
<dbReference type="SMART" id="SM00530">
    <property type="entry name" value="HTH_XRE"/>
    <property type="match status" value="1"/>
</dbReference>
<proteinExistence type="predicted"/>
<dbReference type="InterPro" id="IPR001387">
    <property type="entry name" value="Cro/C1-type_HTH"/>
</dbReference>
<dbReference type="SUPFAM" id="SSF47413">
    <property type="entry name" value="lambda repressor-like DNA-binding domains"/>
    <property type="match status" value="1"/>
</dbReference>
<accession>A0A2V1ZXL9</accession>
<reference evidence="2 3" key="1">
    <citation type="submission" date="2018-05" db="EMBL/GenBank/DDBJ databases">
        <title>Genomic Encyclopedia of Type Strains, Phase IV (KMG-IV): sequencing the most valuable type-strain genomes for metagenomic binning, comparative biology and taxonomic classification.</title>
        <authorList>
            <person name="Goeker M."/>
        </authorList>
    </citation>
    <scope>NUCLEOTIDE SEQUENCE [LARGE SCALE GENOMIC DNA]</scope>
    <source>
        <strain evidence="2 3">DSM 7229</strain>
    </source>
</reference>
<evidence type="ECO:0000313" key="3">
    <source>
        <dbReference type="Proteomes" id="UP000245655"/>
    </source>
</evidence>
<evidence type="ECO:0000313" key="2">
    <source>
        <dbReference type="EMBL" id="PWK10123.1"/>
    </source>
</evidence>
<keyword evidence="3" id="KW-1185">Reference proteome</keyword>
<evidence type="ECO:0000259" key="1">
    <source>
        <dbReference type="PROSITE" id="PS50943"/>
    </source>
</evidence>
<feature type="domain" description="HTH cro/C1-type" evidence="1">
    <location>
        <begin position="6"/>
        <end position="61"/>
    </location>
</feature>
<gene>
    <name evidence="2" type="ORF">C8D84_11032</name>
</gene>
<comment type="caution">
    <text evidence="2">The sequence shown here is derived from an EMBL/GenBank/DDBJ whole genome shotgun (WGS) entry which is preliminary data.</text>
</comment>
<sequence length="69" mass="8052">MVKCNLSRIMGEKRLKIADVSRDTDVNRGTITRMYNEEATRVDLEVVEKLCLYLDIEVGDLYELVKEEE</sequence>
<dbReference type="GO" id="GO:0003677">
    <property type="term" value="F:DNA binding"/>
    <property type="evidence" value="ECO:0007669"/>
    <property type="project" value="InterPro"/>
</dbReference>
<dbReference type="Proteomes" id="UP000245655">
    <property type="component" value="Unassembled WGS sequence"/>
</dbReference>
<dbReference type="Pfam" id="PF13443">
    <property type="entry name" value="HTH_26"/>
    <property type="match status" value="1"/>
</dbReference>
<name>A0A2V1ZXL9_PSYIM</name>
<dbReference type="PROSITE" id="PS50943">
    <property type="entry name" value="HTH_CROC1"/>
    <property type="match status" value="1"/>
</dbReference>
<protein>
    <submittedName>
        <fullName evidence="2">Putative transcriptional regulator</fullName>
    </submittedName>
</protein>
<dbReference type="AlphaFoldDB" id="A0A2V1ZXL9"/>
<organism evidence="2 3">
    <name type="scientific">Psychrobacter immobilis</name>
    <dbReference type="NCBI Taxonomy" id="498"/>
    <lineage>
        <taxon>Bacteria</taxon>
        <taxon>Pseudomonadati</taxon>
        <taxon>Pseudomonadota</taxon>
        <taxon>Gammaproteobacteria</taxon>
        <taxon>Moraxellales</taxon>
        <taxon>Moraxellaceae</taxon>
        <taxon>Psychrobacter</taxon>
    </lineage>
</organism>
<dbReference type="EMBL" id="QGGM01000010">
    <property type="protein sequence ID" value="PWK10123.1"/>
    <property type="molecule type" value="Genomic_DNA"/>
</dbReference>